<accession>A0A1I6RZ83</accession>
<proteinExistence type="inferred from homology"/>
<dbReference type="Gene3D" id="3.40.50.300">
    <property type="entry name" value="P-loop containing nucleotide triphosphate hydrolases"/>
    <property type="match status" value="1"/>
</dbReference>
<dbReference type="PANTHER" id="PTHR43776">
    <property type="entry name" value="TRANSPORT ATP-BINDING PROTEIN"/>
    <property type="match status" value="1"/>
</dbReference>
<dbReference type="Pfam" id="PF00005">
    <property type="entry name" value="ABC_tran"/>
    <property type="match status" value="1"/>
</dbReference>
<dbReference type="EMBL" id="FOZS01000002">
    <property type="protein sequence ID" value="SFS70007.1"/>
    <property type="molecule type" value="Genomic_DNA"/>
</dbReference>
<evidence type="ECO:0000313" key="8">
    <source>
        <dbReference type="Proteomes" id="UP000199199"/>
    </source>
</evidence>
<evidence type="ECO:0000256" key="4">
    <source>
        <dbReference type="ARBA" id="ARBA00022840"/>
    </source>
</evidence>
<dbReference type="CDD" id="cd03257">
    <property type="entry name" value="ABC_NikE_OppD_transporters"/>
    <property type="match status" value="1"/>
</dbReference>
<dbReference type="AlphaFoldDB" id="A0A1I6RZ83"/>
<dbReference type="PROSITE" id="PS00211">
    <property type="entry name" value="ABC_TRANSPORTER_1"/>
    <property type="match status" value="1"/>
</dbReference>
<protein>
    <submittedName>
        <fullName evidence="7">Peptide/nickel transport system ATP-binding protein</fullName>
    </submittedName>
</protein>
<dbReference type="SMART" id="SM00382">
    <property type="entry name" value="AAA"/>
    <property type="match status" value="1"/>
</dbReference>
<evidence type="ECO:0000256" key="1">
    <source>
        <dbReference type="ARBA" id="ARBA00005417"/>
    </source>
</evidence>
<evidence type="ECO:0000259" key="6">
    <source>
        <dbReference type="PROSITE" id="PS50893"/>
    </source>
</evidence>
<dbReference type="Pfam" id="PF08352">
    <property type="entry name" value="oligo_HPY"/>
    <property type="match status" value="1"/>
</dbReference>
<dbReference type="InterPro" id="IPR050319">
    <property type="entry name" value="ABC_transp_ATP-bind"/>
</dbReference>
<dbReference type="Proteomes" id="UP000199199">
    <property type="component" value="Unassembled WGS sequence"/>
</dbReference>
<keyword evidence="2" id="KW-0813">Transport</keyword>
<evidence type="ECO:0000313" key="7">
    <source>
        <dbReference type="EMBL" id="SFS70007.1"/>
    </source>
</evidence>
<dbReference type="InterPro" id="IPR017871">
    <property type="entry name" value="ABC_transporter-like_CS"/>
</dbReference>
<dbReference type="GO" id="GO:0055085">
    <property type="term" value="P:transmembrane transport"/>
    <property type="evidence" value="ECO:0007669"/>
    <property type="project" value="UniProtKB-ARBA"/>
</dbReference>
<dbReference type="GO" id="GO:0015833">
    <property type="term" value="P:peptide transport"/>
    <property type="evidence" value="ECO:0007669"/>
    <property type="project" value="InterPro"/>
</dbReference>
<feature type="domain" description="ABC transporter" evidence="6">
    <location>
        <begin position="9"/>
        <end position="271"/>
    </location>
</feature>
<evidence type="ECO:0000256" key="2">
    <source>
        <dbReference type="ARBA" id="ARBA00022448"/>
    </source>
</evidence>
<gene>
    <name evidence="7" type="ORF">SAMN04488556_2329</name>
</gene>
<keyword evidence="4 7" id="KW-0067">ATP-binding</keyword>
<dbReference type="PROSITE" id="PS50893">
    <property type="entry name" value="ABC_TRANSPORTER_2"/>
    <property type="match status" value="1"/>
</dbReference>
<keyword evidence="8" id="KW-1185">Reference proteome</keyword>
<feature type="region of interest" description="Disordered" evidence="5">
    <location>
        <begin position="437"/>
        <end position="457"/>
    </location>
</feature>
<sequence>MTNEQRPILRSTGLTKHYENTNGFVDTLLGRSELVKAVDGVDLELYPGETLGVVGESGCGKTTLGRSLLRLIEPTEGSITYTRRTETGEPREVELTDLSSSELRDLRTDLQYIFQDPFSSLNPRLTVGDIIGEPLDIHDIADGEARNERVQELLETVGLNPSHVHRYPHEFSGGQRQRIGIARALAVDPEIIVCDEPVSALDVSVQAQILNLLEDLQEEFDLSYIFIAHDLSVVEHIADRIAVMYLGEFAEVGTTEEVFSEPYHPYTEALLSAIPEPDPLWDGEKILLEGQVPSPIDPPSGCRFHTRCPRVIPPEEFDLEQSAWRSVLSFKLRAEDADAVDELVTITDESAREDVTALSRADIDELVRSEFGIPDPLSDPAAEELLASSIDELHSVDSAAAAATLEERFVSPCETTEPSSVDLSRTHAIDCLRYEDGDAHRQAGTAGARQDETLADD</sequence>
<comment type="similarity">
    <text evidence="1">Belongs to the ABC transporter superfamily.</text>
</comment>
<dbReference type="OrthoDB" id="18209at2157"/>
<organism evidence="7 8">
    <name type="scientific">Halostagnicola kamekurae</name>
    <dbReference type="NCBI Taxonomy" id="619731"/>
    <lineage>
        <taxon>Archaea</taxon>
        <taxon>Methanobacteriati</taxon>
        <taxon>Methanobacteriota</taxon>
        <taxon>Stenosarchaea group</taxon>
        <taxon>Halobacteria</taxon>
        <taxon>Halobacteriales</taxon>
        <taxon>Natrialbaceae</taxon>
        <taxon>Halostagnicola</taxon>
    </lineage>
</organism>
<keyword evidence="3" id="KW-0547">Nucleotide-binding</keyword>
<dbReference type="InterPro" id="IPR003439">
    <property type="entry name" value="ABC_transporter-like_ATP-bd"/>
</dbReference>
<dbReference type="SUPFAM" id="SSF52540">
    <property type="entry name" value="P-loop containing nucleoside triphosphate hydrolases"/>
    <property type="match status" value="1"/>
</dbReference>
<dbReference type="InterPro" id="IPR027417">
    <property type="entry name" value="P-loop_NTPase"/>
</dbReference>
<evidence type="ECO:0000256" key="3">
    <source>
        <dbReference type="ARBA" id="ARBA00022741"/>
    </source>
</evidence>
<dbReference type="GO" id="GO:0016887">
    <property type="term" value="F:ATP hydrolysis activity"/>
    <property type="evidence" value="ECO:0007669"/>
    <property type="project" value="InterPro"/>
</dbReference>
<dbReference type="RefSeq" id="WP_092904737.1">
    <property type="nucleotide sequence ID" value="NZ_FOZS01000002.1"/>
</dbReference>
<dbReference type="FunFam" id="3.40.50.300:FF:000016">
    <property type="entry name" value="Oligopeptide ABC transporter ATP-binding component"/>
    <property type="match status" value="1"/>
</dbReference>
<reference evidence="8" key="1">
    <citation type="submission" date="2016-10" db="EMBL/GenBank/DDBJ databases">
        <authorList>
            <person name="Varghese N."/>
            <person name="Submissions S."/>
        </authorList>
    </citation>
    <scope>NUCLEOTIDE SEQUENCE [LARGE SCALE GENOMIC DNA]</scope>
    <source>
        <strain evidence="8">DSM 22427</strain>
    </source>
</reference>
<dbReference type="NCBIfam" id="TIGR01727">
    <property type="entry name" value="oligo_HPY"/>
    <property type="match status" value="1"/>
</dbReference>
<name>A0A1I6RZ83_9EURY</name>
<dbReference type="InterPro" id="IPR003593">
    <property type="entry name" value="AAA+_ATPase"/>
</dbReference>
<dbReference type="PANTHER" id="PTHR43776:SF7">
    <property type="entry name" value="D,D-DIPEPTIDE TRANSPORT ATP-BINDING PROTEIN DDPF-RELATED"/>
    <property type="match status" value="1"/>
</dbReference>
<dbReference type="InterPro" id="IPR013563">
    <property type="entry name" value="Oligopep_ABC_C"/>
</dbReference>
<evidence type="ECO:0000256" key="5">
    <source>
        <dbReference type="SAM" id="MobiDB-lite"/>
    </source>
</evidence>
<dbReference type="GO" id="GO:0005524">
    <property type="term" value="F:ATP binding"/>
    <property type="evidence" value="ECO:0007669"/>
    <property type="project" value="UniProtKB-KW"/>
</dbReference>